<dbReference type="SUPFAM" id="SSF53098">
    <property type="entry name" value="Ribonuclease H-like"/>
    <property type="match status" value="1"/>
</dbReference>
<evidence type="ECO:0000259" key="3">
    <source>
        <dbReference type="PROSITE" id="PS50994"/>
    </source>
</evidence>
<proteinExistence type="predicted"/>
<dbReference type="Pfam" id="PF00078">
    <property type="entry name" value="RVT_1"/>
    <property type="match status" value="1"/>
</dbReference>
<evidence type="ECO:0000256" key="1">
    <source>
        <dbReference type="ARBA" id="ARBA00023268"/>
    </source>
</evidence>
<dbReference type="InterPro" id="IPR041577">
    <property type="entry name" value="RT_RNaseH_2"/>
</dbReference>
<dbReference type="Gene3D" id="3.30.420.10">
    <property type="entry name" value="Ribonuclease H-like superfamily/Ribonuclease H"/>
    <property type="match status" value="1"/>
</dbReference>
<dbReference type="InterPro" id="IPR050951">
    <property type="entry name" value="Retrovirus_Pol_polyprotein"/>
</dbReference>
<gene>
    <name evidence="5" type="primary">LOC104763056</name>
</gene>
<accession>A0ABM0XEK7</accession>
<dbReference type="SUPFAM" id="SSF56672">
    <property type="entry name" value="DNA/RNA polymerases"/>
    <property type="match status" value="1"/>
</dbReference>
<feature type="domain" description="Reverse transcriptase" evidence="2">
    <location>
        <begin position="1"/>
        <end position="67"/>
    </location>
</feature>
<evidence type="ECO:0000313" key="4">
    <source>
        <dbReference type="Proteomes" id="UP000694864"/>
    </source>
</evidence>
<dbReference type="InterPro" id="IPR001584">
    <property type="entry name" value="Integrase_cat-core"/>
</dbReference>
<dbReference type="Gene3D" id="3.10.20.370">
    <property type="match status" value="1"/>
</dbReference>
<dbReference type="CDD" id="cd01647">
    <property type="entry name" value="RT_LTR"/>
    <property type="match status" value="1"/>
</dbReference>
<dbReference type="InterPro" id="IPR000477">
    <property type="entry name" value="RT_dom"/>
</dbReference>
<dbReference type="PANTHER" id="PTHR37984:SF5">
    <property type="entry name" value="PROTEIN NYNRIN-LIKE"/>
    <property type="match status" value="1"/>
</dbReference>
<reference evidence="4" key="1">
    <citation type="journal article" date="2014" name="Nat. Commun.">
        <title>The emerging biofuel crop Camelina sativa retains a highly undifferentiated hexaploid genome structure.</title>
        <authorList>
            <person name="Kagale S."/>
            <person name="Koh C."/>
            <person name="Nixon J."/>
            <person name="Bollina V."/>
            <person name="Clarke W.E."/>
            <person name="Tuteja R."/>
            <person name="Spillane C."/>
            <person name="Robinson S.J."/>
            <person name="Links M.G."/>
            <person name="Clarke C."/>
            <person name="Higgins E.E."/>
            <person name="Huebert T."/>
            <person name="Sharpe A.G."/>
            <person name="Parkin I.A."/>
        </authorList>
    </citation>
    <scope>NUCLEOTIDE SEQUENCE [LARGE SCALE GENOMIC DNA]</scope>
    <source>
        <strain evidence="4">cv. DH55</strain>
    </source>
</reference>
<dbReference type="InterPro" id="IPR043128">
    <property type="entry name" value="Rev_trsase/Diguanyl_cyclase"/>
</dbReference>
<dbReference type="Pfam" id="PF17919">
    <property type="entry name" value="RT_RNaseH_2"/>
    <property type="match status" value="1"/>
</dbReference>
<dbReference type="Pfam" id="PF17921">
    <property type="entry name" value="Integrase_H2C2"/>
    <property type="match status" value="1"/>
</dbReference>
<organism evidence="4 5">
    <name type="scientific">Camelina sativa</name>
    <name type="common">False flax</name>
    <name type="synonym">Myagrum sativum</name>
    <dbReference type="NCBI Taxonomy" id="90675"/>
    <lineage>
        <taxon>Eukaryota</taxon>
        <taxon>Viridiplantae</taxon>
        <taxon>Streptophyta</taxon>
        <taxon>Embryophyta</taxon>
        <taxon>Tracheophyta</taxon>
        <taxon>Spermatophyta</taxon>
        <taxon>Magnoliopsida</taxon>
        <taxon>eudicotyledons</taxon>
        <taxon>Gunneridae</taxon>
        <taxon>Pentapetalae</taxon>
        <taxon>rosids</taxon>
        <taxon>malvids</taxon>
        <taxon>Brassicales</taxon>
        <taxon>Brassicaceae</taxon>
        <taxon>Camelineae</taxon>
        <taxon>Camelina</taxon>
    </lineage>
</organism>
<keyword evidence="4" id="KW-1185">Reference proteome</keyword>
<evidence type="ECO:0000259" key="2">
    <source>
        <dbReference type="PROSITE" id="PS50878"/>
    </source>
</evidence>
<reference evidence="5" key="2">
    <citation type="submission" date="2025-08" db="UniProtKB">
        <authorList>
            <consortium name="RefSeq"/>
        </authorList>
    </citation>
    <scope>IDENTIFICATION</scope>
    <source>
        <tissue evidence="5">Leaf</tissue>
    </source>
</reference>
<evidence type="ECO:0000313" key="5">
    <source>
        <dbReference type="RefSeq" id="XP_010484774.1"/>
    </source>
</evidence>
<dbReference type="InterPro" id="IPR012337">
    <property type="entry name" value="RNaseH-like_sf"/>
</dbReference>
<dbReference type="InterPro" id="IPR036397">
    <property type="entry name" value="RNaseH_sf"/>
</dbReference>
<dbReference type="Gene3D" id="3.30.70.270">
    <property type="match status" value="2"/>
</dbReference>
<feature type="domain" description="Integrase catalytic" evidence="3">
    <location>
        <begin position="341"/>
        <end position="503"/>
    </location>
</feature>
<dbReference type="Proteomes" id="UP000694864">
    <property type="component" value="Chromosome 18"/>
</dbReference>
<dbReference type="InterPro" id="IPR043502">
    <property type="entry name" value="DNA/RNA_pol_sf"/>
</dbReference>
<dbReference type="RefSeq" id="XP_010484774.1">
    <property type="nucleotide sequence ID" value="XM_010486472.1"/>
</dbReference>
<dbReference type="PROSITE" id="PS50878">
    <property type="entry name" value="RT_POL"/>
    <property type="match status" value="1"/>
</dbReference>
<dbReference type="InterPro" id="IPR041588">
    <property type="entry name" value="Integrase_H2C2"/>
</dbReference>
<protein>
    <submittedName>
        <fullName evidence="5">Uncharacterized protein LOC104763056</fullName>
    </submittedName>
</protein>
<sequence length="553" mass="63552">MNDIFRPILRKFVLVFFDDILVHNSTRESHLEHVEEVFRILQQQRMAVKLKKCEFGQRELEYLGHIISDNGVKVDRTKVQAMLDWPTPTTITKLCGFLSLTGYYRKFVQGYGIIARPLTNLLCKGAFGWEPAAEEAFIALKKTMTTTPTLALPDFTKPLVIQTDTSREAIGAVLTQNDQPISYMSRLLGVTKKTWSTYTQEMLAIVVAVRTWRPYLLGRRFIIRRTRIAYAIFSNNAFSLLNSRSGWANWSGIIMKSRIDLLCYKNRVVIPHLPRLFHNFYVNTMIPLPVDIQACSARINVWRDSLDWPAMHRVVKQYVAECETCQRAKTTSLAPAGLLQPLHVPDQVWEDVSMDFIDGLPRSDGYTTIMVVIDRLTKSAHLVPLSYPYTAKTVAAKFVEDVVKLHGMPRSIVSDCDPMFVSLFWREFWKLAGTKLRMSSDYHPQFNGQTEVVNRCIEQFLCFFVQDRPSQWSSLLPWTKFWYNTSYHSSIGTTPFQALYGRAPPSIPSYEVCSSILAEINEQLACRDELLSELKRHLHKANNQSKQLADAKR</sequence>
<keyword evidence="1" id="KW-0511">Multifunctional enzyme</keyword>
<dbReference type="PROSITE" id="PS50994">
    <property type="entry name" value="INTEGRASE"/>
    <property type="match status" value="1"/>
</dbReference>
<name>A0ABM0XEK7_CAMSA</name>
<dbReference type="GeneID" id="104763056"/>
<dbReference type="PANTHER" id="PTHR37984">
    <property type="entry name" value="PROTEIN CBG26694"/>
    <property type="match status" value="1"/>
</dbReference>